<dbReference type="OrthoDB" id="10521439at2759"/>
<reference evidence="1 2" key="1">
    <citation type="submission" date="2015-01" db="EMBL/GenBank/DDBJ databases">
        <title>Genome of allotetraploid Gossypium barbadense reveals genomic plasticity and fiber elongation in cotton evolution.</title>
        <authorList>
            <person name="Chen X."/>
            <person name="Liu X."/>
            <person name="Zhao B."/>
            <person name="Zheng H."/>
            <person name="Hu Y."/>
            <person name="Lu G."/>
            <person name="Yang C."/>
            <person name="Chen J."/>
            <person name="Shan C."/>
            <person name="Zhang L."/>
            <person name="Zhou Y."/>
            <person name="Wang L."/>
            <person name="Guo W."/>
            <person name="Bai Y."/>
            <person name="Ruan J."/>
            <person name="Shangguan X."/>
            <person name="Mao Y."/>
            <person name="Jiang J."/>
            <person name="Zhu Y."/>
            <person name="Lei J."/>
            <person name="Kang H."/>
            <person name="Chen S."/>
            <person name="He X."/>
            <person name="Wang R."/>
            <person name="Wang Y."/>
            <person name="Chen J."/>
            <person name="Wang L."/>
            <person name="Yu S."/>
            <person name="Wang B."/>
            <person name="Wei J."/>
            <person name="Song S."/>
            <person name="Lu X."/>
            <person name="Gao Z."/>
            <person name="Gu W."/>
            <person name="Deng X."/>
            <person name="Ma D."/>
            <person name="Wang S."/>
            <person name="Liang W."/>
            <person name="Fang L."/>
            <person name="Cai C."/>
            <person name="Zhu X."/>
            <person name="Zhou B."/>
            <person name="Zhang Y."/>
            <person name="Chen Z."/>
            <person name="Xu S."/>
            <person name="Zhu R."/>
            <person name="Wang S."/>
            <person name="Zhang T."/>
            <person name="Zhao G."/>
        </authorList>
    </citation>
    <scope>NUCLEOTIDE SEQUENCE [LARGE SCALE GENOMIC DNA]</scope>
    <source>
        <strain evidence="2">cv. Xinhai21</strain>
        <tissue evidence="1">Leaf</tissue>
    </source>
</reference>
<gene>
    <name evidence="1" type="ORF">GOBAR_AA17449</name>
</gene>
<name>A0A2P5XIM7_GOSBA</name>
<organism evidence="1 2">
    <name type="scientific">Gossypium barbadense</name>
    <name type="common">Sea Island cotton</name>
    <name type="synonym">Hibiscus barbadensis</name>
    <dbReference type="NCBI Taxonomy" id="3634"/>
    <lineage>
        <taxon>Eukaryota</taxon>
        <taxon>Viridiplantae</taxon>
        <taxon>Streptophyta</taxon>
        <taxon>Embryophyta</taxon>
        <taxon>Tracheophyta</taxon>
        <taxon>Spermatophyta</taxon>
        <taxon>Magnoliopsida</taxon>
        <taxon>eudicotyledons</taxon>
        <taxon>Gunneridae</taxon>
        <taxon>Pentapetalae</taxon>
        <taxon>rosids</taxon>
        <taxon>malvids</taxon>
        <taxon>Malvales</taxon>
        <taxon>Malvaceae</taxon>
        <taxon>Malvoideae</taxon>
        <taxon>Gossypium</taxon>
    </lineage>
</organism>
<dbReference type="EMBL" id="KZ664790">
    <property type="protein sequence ID" value="PPS03207.1"/>
    <property type="molecule type" value="Genomic_DNA"/>
</dbReference>
<protein>
    <submittedName>
        <fullName evidence="1">Uncharacterized protein</fullName>
    </submittedName>
</protein>
<proteinExistence type="predicted"/>
<dbReference type="Proteomes" id="UP000239757">
    <property type="component" value="Unassembled WGS sequence"/>
</dbReference>
<sequence>MPSKKSFDGKLITSLCFIPGNGNLFTPRRKFELLLRCSELLDDMVRKASAISEKAGLESVSVYQHHSLLVGSDQLGVMKCLNNKEQPAAGVAYFIVADRTVLARVWKSNFKHAPNIET</sequence>
<dbReference type="AlphaFoldDB" id="A0A2P5XIM7"/>
<accession>A0A2P5XIM7</accession>
<evidence type="ECO:0000313" key="2">
    <source>
        <dbReference type="Proteomes" id="UP000239757"/>
    </source>
</evidence>
<evidence type="ECO:0000313" key="1">
    <source>
        <dbReference type="EMBL" id="PPS03207.1"/>
    </source>
</evidence>